<evidence type="ECO:0000256" key="9">
    <source>
        <dbReference type="SAM" id="MobiDB-lite"/>
    </source>
</evidence>
<keyword evidence="3" id="KW-0808">Transferase</keyword>
<evidence type="ECO:0000256" key="5">
    <source>
        <dbReference type="ARBA" id="ARBA00022912"/>
    </source>
</evidence>
<comment type="caution">
    <text evidence="12">The sequence shown here is derived from an EMBL/GenBank/DDBJ whole genome shotgun (WGS) entry which is preliminary data.</text>
</comment>
<dbReference type="Gene3D" id="3.90.190.10">
    <property type="entry name" value="Protein tyrosine phosphatase superfamily"/>
    <property type="match status" value="2"/>
</dbReference>
<feature type="compositionally biased region" description="Polar residues" evidence="9">
    <location>
        <begin position="1742"/>
        <end position="1752"/>
    </location>
</feature>
<dbReference type="InterPro" id="IPR000340">
    <property type="entry name" value="Dual-sp_phosphatase_cat-dom"/>
</dbReference>
<gene>
    <name evidence="12" type="ORF">K7X08_003181</name>
</gene>
<organism evidence="12 13">
    <name type="scientific">Anisodus acutangulus</name>
    <dbReference type="NCBI Taxonomy" id="402998"/>
    <lineage>
        <taxon>Eukaryota</taxon>
        <taxon>Viridiplantae</taxon>
        <taxon>Streptophyta</taxon>
        <taxon>Embryophyta</taxon>
        <taxon>Tracheophyta</taxon>
        <taxon>Spermatophyta</taxon>
        <taxon>Magnoliopsida</taxon>
        <taxon>eudicotyledons</taxon>
        <taxon>Gunneridae</taxon>
        <taxon>Pentapetalae</taxon>
        <taxon>asterids</taxon>
        <taxon>lamiids</taxon>
        <taxon>Solanales</taxon>
        <taxon>Solanaceae</taxon>
        <taxon>Solanoideae</taxon>
        <taxon>Hyoscyameae</taxon>
        <taxon>Anisodus</taxon>
    </lineage>
</organism>
<evidence type="ECO:0000256" key="2">
    <source>
        <dbReference type="ARBA" id="ARBA00022640"/>
    </source>
</evidence>
<dbReference type="Gene3D" id="3.40.50.2000">
    <property type="entry name" value="Glycogen Phosphorylase B"/>
    <property type="match status" value="1"/>
</dbReference>
<feature type="compositionally biased region" description="Basic and acidic residues" evidence="9">
    <location>
        <begin position="1754"/>
        <end position="1767"/>
    </location>
</feature>
<dbReference type="Pfam" id="PF25896">
    <property type="entry name" value="HTH_AT3G52170"/>
    <property type="match status" value="1"/>
</dbReference>
<dbReference type="Proteomes" id="UP001152561">
    <property type="component" value="Unassembled WGS sequence"/>
</dbReference>
<feature type="region of interest" description="Disordered" evidence="9">
    <location>
        <begin position="1740"/>
        <end position="1774"/>
    </location>
</feature>
<dbReference type="InterPro" id="IPR032640">
    <property type="entry name" value="AMPK1_CBM"/>
</dbReference>
<dbReference type="OrthoDB" id="1592604at2759"/>
<evidence type="ECO:0000256" key="6">
    <source>
        <dbReference type="ARBA" id="ARBA00022946"/>
    </source>
</evidence>
<evidence type="ECO:0000259" key="10">
    <source>
        <dbReference type="PROSITE" id="PS50054"/>
    </source>
</evidence>
<dbReference type="CDD" id="cd02859">
    <property type="entry name" value="E_set_AMPKbeta_like_N"/>
    <property type="match status" value="1"/>
</dbReference>
<dbReference type="PROSITE" id="PS50054">
    <property type="entry name" value="TYR_PHOSPHATASE_DUAL"/>
    <property type="match status" value="1"/>
</dbReference>
<dbReference type="SMART" id="SM00195">
    <property type="entry name" value="DSPc"/>
    <property type="match status" value="1"/>
</dbReference>
<dbReference type="GO" id="GO:0044042">
    <property type="term" value="P:glucan metabolic process"/>
    <property type="evidence" value="ECO:0007669"/>
    <property type="project" value="UniProtKB-ARBA"/>
</dbReference>
<dbReference type="Pfam" id="PF16561">
    <property type="entry name" value="AMPK1_CBM"/>
    <property type="match status" value="1"/>
</dbReference>
<dbReference type="Gene3D" id="2.60.40.10">
    <property type="entry name" value="Immunoglobulins"/>
    <property type="match status" value="1"/>
</dbReference>
<dbReference type="InterPro" id="IPR020422">
    <property type="entry name" value="TYR_PHOSPHATASE_DUAL_dom"/>
</dbReference>
<dbReference type="InterPro" id="IPR001296">
    <property type="entry name" value="Glyco_trans_1"/>
</dbReference>
<proteinExistence type="predicted"/>
<dbReference type="SUPFAM" id="SSF52799">
    <property type="entry name" value="(Phosphotyrosine protein) phosphatases II"/>
    <property type="match status" value="1"/>
</dbReference>
<accession>A0A9Q1MGA0</accession>
<name>A0A9Q1MGA0_9SOLA</name>
<dbReference type="EMBL" id="JAJAGQ010000007">
    <property type="protein sequence ID" value="KAJ8557556.1"/>
    <property type="molecule type" value="Genomic_DNA"/>
</dbReference>
<dbReference type="FunFam" id="3.90.190.10:FF:000069">
    <property type="entry name" value="Phosphoglucan phosphatase DSP4, chloroplastic"/>
    <property type="match status" value="1"/>
</dbReference>
<dbReference type="FunFam" id="2.60.40.10:FF:000992">
    <property type="entry name" value="Phosphoglucan phosphatase DSP4, chloroplastic"/>
    <property type="match status" value="1"/>
</dbReference>
<evidence type="ECO:0000256" key="7">
    <source>
        <dbReference type="ARBA" id="ARBA00023277"/>
    </source>
</evidence>
<reference evidence="13" key="1">
    <citation type="journal article" date="2023" name="Proc. Natl. Acad. Sci. U.S.A.">
        <title>Genomic and structural basis for evolution of tropane alkaloid biosynthesis.</title>
        <authorList>
            <person name="Wanga Y.-J."/>
            <person name="Taina T."/>
            <person name="Yua J.-Y."/>
            <person name="Lia J."/>
            <person name="Xua B."/>
            <person name="Chenc J."/>
            <person name="D'Auriad J.C."/>
            <person name="Huanga J.-P."/>
            <person name="Huanga S.-X."/>
        </authorList>
    </citation>
    <scope>NUCLEOTIDE SEQUENCE [LARGE SCALE GENOMIC DNA]</scope>
    <source>
        <strain evidence="13">cv. KIB-2019</strain>
    </source>
</reference>
<evidence type="ECO:0000256" key="4">
    <source>
        <dbReference type="ARBA" id="ARBA00022801"/>
    </source>
</evidence>
<comment type="subcellular location">
    <subcellularLocation>
        <location evidence="1">Plastid</location>
    </subcellularLocation>
</comment>
<dbReference type="GO" id="GO:0019203">
    <property type="term" value="F:carbohydrate phosphatase activity"/>
    <property type="evidence" value="ECO:0007669"/>
    <property type="project" value="InterPro"/>
</dbReference>
<dbReference type="GO" id="GO:0016757">
    <property type="term" value="F:glycosyltransferase activity"/>
    <property type="evidence" value="ECO:0007669"/>
    <property type="project" value="UniProtKB-KW"/>
</dbReference>
<keyword evidence="2" id="KW-0934">Plastid</keyword>
<keyword evidence="5" id="KW-0904">Protein phosphatase</keyword>
<dbReference type="InterPro" id="IPR014756">
    <property type="entry name" value="Ig_E-set"/>
</dbReference>
<evidence type="ECO:0000313" key="13">
    <source>
        <dbReference type="Proteomes" id="UP001152561"/>
    </source>
</evidence>
<dbReference type="InterPro" id="IPR029021">
    <property type="entry name" value="Prot-tyrosine_phosphatase-like"/>
</dbReference>
<dbReference type="SUPFAM" id="SSF53756">
    <property type="entry name" value="UDP-Glycosyltransferase/glycogen phosphorylase"/>
    <property type="match status" value="1"/>
</dbReference>
<feature type="domain" description="Tyrosine specific protein phosphatases" evidence="11">
    <location>
        <begin position="164"/>
        <end position="222"/>
    </location>
</feature>
<feature type="domain" description="Tyrosine-protein phosphatase" evidence="10">
    <location>
        <begin position="87"/>
        <end position="244"/>
    </location>
</feature>
<evidence type="ECO:0000313" key="12">
    <source>
        <dbReference type="EMBL" id="KAJ8557556.1"/>
    </source>
</evidence>
<evidence type="ECO:0000256" key="8">
    <source>
        <dbReference type="ARBA" id="ARBA00081846"/>
    </source>
</evidence>
<dbReference type="InterPro" id="IPR000387">
    <property type="entry name" value="Tyr_Pase_dom"/>
</dbReference>
<dbReference type="Pfam" id="PF00782">
    <property type="entry name" value="DSPc"/>
    <property type="match status" value="1"/>
</dbReference>
<dbReference type="PANTHER" id="PTHR46635">
    <property type="entry name" value="GLYCOSYL TRANSFERASE FAMILY 1 PROTEIN"/>
    <property type="match status" value="1"/>
</dbReference>
<evidence type="ECO:0000259" key="11">
    <source>
        <dbReference type="PROSITE" id="PS50056"/>
    </source>
</evidence>
<sequence length="1919" mass="215429">MNCLQNIPRSSGLPLRSFASNSRKPYSTIVSLGMTKFADQRLSIVAQVVSGPESSTEKDEGKSDTYSNDMTAAMGAVLTYRHELGMNYNFIRPDLIVGSCLQTPEDVDKLRSIGVKTIFCLQQNPDLEYFGVDIGAIREYANKCGDIEHLRAEIRDFDAFDLRLRLPAVLSILTKAINRNGGVTYIHCTAGLGRAPAVALTYMFWVQGYKLNEAFDLLMSKRSCFPKLDAIKSATADILAGLRKMHVTLTWHGDDCSTVEISGLDIGWGQRIPLQFDKEQGLWTLQRDLPEGHYEYKYIVDGEWTCNEFEPITSPNKDGHVNNYVKVLDENPDIITSAAVRKRLTGDDPDLTSNERLIIGQFLEAYPDVMAKSPDKPLGIVTQVVSGFESSNKKDGTKAVENFDILSDDMAAATEYVLSRYFGVGISAIHEYASKSGDIEHLRADIRDCDAFDLRLRLPAIVSKLNKAINRNGGYKLVEAFNFLMNKRCCFPKLDAVKCATVDIITGLKKMPVTMTWYGDSCTTVEISGLDIGWDQSSIMSVFRQGNERARSRWSVRDDLKLGSSLEFVQPRRFQLGNGLDLLRNQPRIGVRLPRIALVLGNMRKDPLSLMLSTVVKNLRGLGYMIKIYAIEDGNARSIWEEIGGQVSILTAERYDLIDWSIFDGVIADSLEDKNAISSLMQEPFCSVSYIWIIQQDTLASRLRLYENMGWEHLISHWRDAFRRADVIVFPDYSLPMLYSGLDTGNFFVIPGSPKDNWAADSYSRRHSKSQLREKYGFEKDDLFVLVFGSSVLYNELSWDYALSTHDIEPLLLKFAGRSDVEEKLKFVFMSGNSSDGYNEALQDITTRLGLREGSLLHHDMKGDVSGITLIADIVLYSSPQHEQEFPPILIRAMSFGIPIVAPDYPVIKKYIVDEVHGIIFSQHNSDELVQDFSLLISNGKLTRFAHTIASSGRLLSKNMLAVECITGYAKLLENVITFPSDVILPGDTSQLKQGSWEWGYFQKDVENSNDIEDLQMKDVDPINSSVVYDLEVDMTGYAPLMNVSRDDPEALKEDFPNQLDWDILNEMERSEEVNRLEMEEIEERMEKDIGGWDEIYRNARKAEKLLFETNERDEGELERTGQPVCIYEVYDGTGAWPFLHHGSLYRGLSLSTKARRLRSDDVDAVGRLTLLNETYYRNILCEMGGMFSIANHLDNIHKRPWIGFQSWRATGRKVSLSKNAELALEETIQAKAKGDVIYYWAHLDVDGGFTGSNDALTFWSMCDILNGGNCRNAFQDAFRRIYGLPSHIKALPPMPEDGGRWSALHSWVMPTSSFLEFVMFSRMFVDALDGLHVNSSNRTHCTLAISTLEKQHCYCRVLELLVNVWAYHSARQMVYINPHSGVLEEQHSIEQRKGYMWAKYFNMTLLKSMDEDLGEAADDNYHPYETWLWPLTGETIKGGWAGQTFALSTYNDSGSRKTRIRRSKEERKTMVETFIKKYQNSNDGNFPSLNLTHKEVGGSFYTVREIVREIIQENKVLGPAKLSPEEQNNIMFAEQYPLGSISTEPQSLSISDETNVMSTFSPNHYKSEDADFGVNRQLDIAEKVVDDGLQTSTSDVSDKIEQSDESYIIDSDHQKNKDDVVYSSGINGVDHVMLNEQMVGDYETTKENEISLSLNHQNTTAQVDYTEIISESVNESHLTTKKDEIYGEPISTVSVVGENLDVEGGLNELEASKAGIPLKTSELVVEKFPLGPISKKINDLDSGSNETTSVPKTLEETEHEHERITSSEETAQPVKEPVDVMIADPTTEKSSKLLNDKAEAKAGEASLEISSSSEERAAIATDVVVKALSTVNGTVNASSPMLNEIVDSSSNYGTSKRPAADELIEGKGKGSIQKGGNPPLDRIHLETWEGASAKRETNPLLALLKACVTAFVKFWTEE</sequence>
<evidence type="ECO:0000256" key="3">
    <source>
        <dbReference type="ARBA" id="ARBA00022676"/>
    </source>
</evidence>
<dbReference type="GO" id="GO:0004721">
    <property type="term" value="F:phosphoprotein phosphatase activity"/>
    <property type="evidence" value="ECO:0007669"/>
    <property type="project" value="UniProtKB-KW"/>
</dbReference>
<dbReference type="GO" id="GO:0009507">
    <property type="term" value="C:chloroplast"/>
    <property type="evidence" value="ECO:0007669"/>
    <property type="project" value="UniProtKB-ARBA"/>
</dbReference>
<keyword evidence="4" id="KW-0378">Hydrolase</keyword>
<dbReference type="SUPFAM" id="SSF81296">
    <property type="entry name" value="E set domains"/>
    <property type="match status" value="1"/>
</dbReference>
<dbReference type="PANTHER" id="PTHR46635:SF2">
    <property type="entry name" value="GLYCOSYL TRANSFERASE FAMILY 1 DOMAIN-CONTAINING PROTEIN"/>
    <property type="match status" value="1"/>
</dbReference>
<dbReference type="PROSITE" id="PS50056">
    <property type="entry name" value="TYR_PHOSPHATASE_2"/>
    <property type="match status" value="1"/>
</dbReference>
<dbReference type="Pfam" id="PF00534">
    <property type="entry name" value="Glycos_transf_1"/>
    <property type="match status" value="1"/>
</dbReference>
<dbReference type="CDD" id="cd14526">
    <property type="entry name" value="DSP_laforin-like"/>
    <property type="match status" value="1"/>
</dbReference>
<evidence type="ECO:0000256" key="1">
    <source>
        <dbReference type="ARBA" id="ARBA00004474"/>
    </source>
</evidence>
<keyword evidence="6" id="KW-0809">Transit peptide</keyword>
<protein>
    <recommendedName>
        <fullName evidence="8">Dual specificity protein phosphatase 4</fullName>
    </recommendedName>
</protein>
<dbReference type="InterPro" id="IPR045204">
    <property type="entry name" value="DSP_laforin-like"/>
</dbReference>
<keyword evidence="13" id="KW-1185">Reference proteome</keyword>
<dbReference type="InterPro" id="IPR013783">
    <property type="entry name" value="Ig-like_fold"/>
</dbReference>
<keyword evidence="3" id="KW-0328">Glycosyltransferase</keyword>
<keyword evidence="7" id="KW-0119">Carbohydrate metabolism</keyword>
<dbReference type="InterPro" id="IPR058941">
    <property type="entry name" value="HTH_AT3G52170-like"/>
</dbReference>